<evidence type="ECO:0000313" key="5">
    <source>
        <dbReference type="Proteomes" id="UP000230750"/>
    </source>
</evidence>
<dbReference type="Gene3D" id="1.25.40.20">
    <property type="entry name" value="Ankyrin repeat-containing domain"/>
    <property type="match status" value="2"/>
</dbReference>
<evidence type="ECO:0000313" key="4">
    <source>
        <dbReference type="EMBL" id="PIK56118.1"/>
    </source>
</evidence>
<dbReference type="InterPro" id="IPR051165">
    <property type="entry name" value="Multifunctional_ANK_Repeat"/>
</dbReference>
<dbReference type="Pfam" id="PF12796">
    <property type="entry name" value="Ank_2"/>
    <property type="match status" value="1"/>
</dbReference>
<evidence type="ECO:0000256" key="3">
    <source>
        <dbReference type="PROSITE-ProRule" id="PRU00023"/>
    </source>
</evidence>
<dbReference type="AlphaFoldDB" id="A0A2G8L795"/>
<dbReference type="InterPro" id="IPR036770">
    <property type="entry name" value="Ankyrin_rpt-contain_sf"/>
</dbReference>
<dbReference type="SUPFAM" id="SSF48403">
    <property type="entry name" value="Ankyrin repeat"/>
    <property type="match status" value="1"/>
</dbReference>
<dbReference type="Proteomes" id="UP000230750">
    <property type="component" value="Unassembled WGS sequence"/>
</dbReference>
<proteinExistence type="predicted"/>
<dbReference type="PANTHER" id="PTHR24123">
    <property type="entry name" value="ANKYRIN REPEAT-CONTAINING"/>
    <property type="match status" value="1"/>
</dbReference>
<dbReference type="OrthoDB" id="10012027at2759"/>
<dbReference type="SMART" id="SM00248">
    <property type="entry name" value="ANK"/>
    <property type="match status" value="4"/>
</dbReference>
<keyword evidence="1" id="KW-0677">Repeat</keyword>
<protein>
    <submittedName>
        <fullName evidence="4">Putative poly(ADP-ribose) polymerase pme-5 isoform X2</fullName>
    </submittedName>
</protein>
<accession>A0A2G8L795</accession>
<name>A0A2G8L795_STIJA</name>
<dbReference type="STRING" id="307972.A0A2G8L795"/>
<reference evidence="4 5" key="1">
    <citation type="journal article" date="2017" name="PLoS Biol.">
        <title>The sea cucumber genome provides insights into morphological evolution and visceral regeneration.</title>
        <authorList>
            <person name="Zhang X."/>
            <person name="Sun L."/>
            <person name="Yuan J."/>
            <person name="Sun Y."/>
            <person name="Gao Y."/>
            <person name="Zhang L."/>
            <person name="Li S."/>
            <person name="Dai H."/>
            <person name="Hamel J.F."/>
            <person name="Liu C."/>
            <person name="Yu Y."/>
            <person name="Liu S."/>
            <person name="Lin W."/>
            <person name="Guo K."/>
            <person name="Jin S."/>
            <person name="Xu P."/>
            <person name="Storey K.B."/>
            <person name="Huan P."/>
            <person name="Zhang T."/>
            <person name="Zhou Y."/>
            <person name="Zhang J."/>
            <person name="Lin C."/>
            <person name="Li X."/>
            <person name="Xing L."/>
            <person name="Huo D."/>
            <person name="Sun M."/>
            <person name="Wang L."/>
            <person name="Mercier A."/>
            <person name="Li F."/>
            <person name="Yang H."/>
            <person name="Xiang J."/>
        </authorList>
    </citation>
    <scope>NUCLEOTIDE SEQUENCE [LARGE SCALE GENOMIC DNA]</scope>
    <source>
        <strain evidence="4">Shaxun</strain>
        <tissue evidence="4">Muscle</tissue>
    </source>
</reference>
<evidence type="ECO:0000256" key="2">
    <source>
        <dbReference type="ARBA" id="ARBA00023043"/>
    </source>
</evidence>
<dbReference type="EMBL" id="MRZV01000188">
    <property type="protein sequence ID" value="PIK56118.1"/>
    <property type="molecule type" value="Genomic_DNA"/>
</dbReference>
<keyword evidence="5" id="KW-1185">Reference proteome</keyword>
<feature type="repeat" description="ANK" evidence="3">
    <location>
        <begin position="253"/>
        <end position="285"/>
    </location>
</feature>
<evidence type="ECO:0000256" key="1">
    <source>
        <dbReference type="ARBA" id="ARBA00022737"/>
    </source>
</evidence>
<dbReference type="PANTHER" id="PTHR24123:SF85">
    <property type="entry name" value="ANKYRIN REPEAT DOMAIN-CONTAINING PROTEIN 55"/>
    <property type="match status" value="1"/>
</dbReference>
<comment type="caution">
    <text evidence="4">The sequence shown here is derived from an EMBL/GenBank/DDBJ whole genome shotgun (WGS) entry which is preliminary data.</text>
</comment>
<dbReference type="InterPro" id="IPR002110">
    <property type="entry name" value="Ankyrin_rpt"/>
</dbReference>
<gene>
    <name evidence="4" type="ORF">BSL78_07014</name>
</gene>
<organism evidence="4 5">
    <name type="scientific">Stichopus japonicus</name>
    <name type="common">Sea cucumber</name>
    <dbReference type="NCBI Taxonomy" id="307972"/>
    <lineage>
        <taxon>Eukaryota</taxon>
        <taxon>Metazoa</taxon>
        <taxon>Echinodermata</taxon>
        <taxon>Eleutherozoa</taxon>
        <taxon>Echinozoa</taxon>
        <taxon>Holothuroidea</taxon>
        <taxon>Aspidochirotacea</taxon>
        <taxon>Aspidochirotida</taxon>
        <taxon>Stichopodidae</taxon>
        <taxon>Apostichopus</taxon>
    </lineage>
</organism>
<feature type="repeat" description="ANK" evidence="3">
    <location>
        <begin position="219"/>
        <end position="251"/>
    </location>
</feature>
<dbReference type="PROSITE" id="PS50297">
    <property type="entry name" value="ANK_REP_REGION"/>
    <property type="match status" value="1"/>
</dbReference>
<dbReference type="PROSITE" id="PS50088">
    <property type="entry name" value="ANK_REPEAT"/>
    <property type="match status" value="2"/>
</dbReference>
<sequence>MKPPIPEKVTRVSLLYKVVEKGWQGVLYLLMDKLERFGLCKTAIVQATIEAGKLQLALSLIQKKMKNLSGQNLLNNDNQNMLHVLALSCNNTSTGEQLQVANALMALGNKPSVLDVYGCSALTYAILSRNIQLCKCFTDKEGGNVSRVLFTKDKERRICLSAFFYSLEWNESAEELWKLIFRQPMSSNQVLKMPDWSQVGSVQSPSLHHKFHIWKPPMVSQTPLMAAIRTSDFQFVKFLLKNGADVNKTDMSEQVSPLMVAVQANDVNIVKLLLNKEYNPDKQTQRMYAKNRTIGSFGTSVWQGEKLMKLLYML</sequence>
<keyword evidence="2 3" id="KW-0040">ANK repeat</keyword>